<accession>A0A3B6R845</accession>
<feature type="domain" description="F-box" evidence="1">
    <location>
        <begin position="2"/>
        <end position="41"/>
    </location>
</feature>
<reference evidence="2" key="1">
    <citation type="submission" date="2018-08" db="EMBL/GenBank/DDBJ databases">
        <authorList>
            <person name="Rossello M."/>
        </authorList>
    </citation>
    <scope>NUCLEOTIDE SEQUENCE [LARGE SCALE GENOMIC DNA]</scope>
    <source>
        <strain evidence="2">cv. Chinese Spring</strain>
    </source>
</reference>
<evidence type="ECO:0000313" key="2">
    <source>
        <dbReference type="EnsemblPlants" id="TraesCS7A02G049900.1"/>
    </source>
</evidence>
<dbReference type="Gramene" id="TraesRN7A0100086100.1">
    <property type="protein sequence ID" value="TraesRN7A0100086100.1"/>
    <property type="gene ID" value="TraesRN7A0100086100"/>
</dbReference>
<dbReference type="SUPFAM" id="SSF81383">
    <property type="entry name" value="F-box domain"/>
    <property type="match status" value="1"/>
</dbReference>
<dbReference type="Gramene" id="TraesCS7A02G049900.1">
    <property type="protein sequence ID" value="TraesCS7A02G049900.1"/>
    <property type="gene ID" value="TraesCS7A02G049900"/>
</dbReference>
<dbReference type="PANTHER" id="PTHR32133">
    <property type="entry name" value="OS07G0120400 PROTEIN"/>
    <property type="match status" value="1"/>
</dbReference>
<dbReference type="Gramene" id="TraesNOR7A03G03856400.1">
    <property type="protein sequence ID" value="TraesNOR7A03G03856400.1"/>
    <property type="gene ID" value="TraesNOR7A03G03856400"/>
</dbReference>
<dbReference type="InterPro" id="IPR001810">
    <property type="entry name" value="F-box_dom"/>
</dbReference>
<dbReference type="Pfam" id="PF00646">
    <property type="entry name" value="F-box"/>
    <property type="match status" value="1"/>
</dbReference>
<proteinExistence type="predicted"/>
<dbReference type="Gramene" id="TraesCS7A03G0110800.1">
    <property type="protein sequence ID" value="TraesCS7A03G0110800.1.CDS"/>
    <property type="gene ID" value="TraesCS7A03G0110800"/>
</dbReference>
<protein>
    <recommendedName>
        <fullName evidence="1">F-box domain-containing protein</fullName>
    </recommendedName>
</protein>
<gene>
    <name evidence="2" type="primary">LOC123152017</name>
</gene>
<dbReference type="PANTHER" id="PTHR32133:SF386">
    <property type="entry name" value="F-BOX DOMAIN-CONTAINING PROTEIN"/>
    <property type="match status" value="1"/>
</dbReference>
<evidence type="ECO:0000313" key="3">
    <source>
        <dbReference type="Proteomes" id="UP000019116"/>
    </source>
</evidence>
<dbReference type="STRING" id="4565.A0A3B6R845"/>
<dbReference type="Proteomes" id="UP000019116">
    <property type="component" value="Chromosome 7A"/>
</dbReference>
<dbReference type="RefSeq" id="XP_044427563.1">
    <property type="nucleotide sequence ID" value="XM_044571628.1"/>
</dbReference>
<dbReference type="GeneID" id="123152017"/>
<dbReference type="InterPro" id="IPR036047">
    <property type="entry name" value="F-box-like_dom_sf"/>
</dbReference>
<dbReference type="AlphaFoldDB" id="A0A3B6R845"/>
<evidence type="ECO:0000259" key="1">
    <source>
        <dbReference type="Pfam" id="PF00646"/>
    </source>
</evidence>
<keyword evidence="3" id="KW-1185">Reference proteome</keyword>
<dbReference type="Gramene" id="TraesPARA_EIv1.0_2236980.1">
    <property type="protein sequence ID" value="TraesPARA_EIv1.0_2236980.1.CDS"/>
    <property type="gene ID" value="TraesPARA_EIv1.0_2236980"/>
</dbReference>
<reference evidence="2" key="2">
    <citation type="submission" date="2018-10" db="UniProtKB">
        <authorList>
            <consortium name="EnsemblPlants"/>
        </authorList>
    </citation>
    <scope>IDENTIFICATION</scope>
</reference>
<dbReference type="OrthoDB" id="698417at2759"/>
<dbReference type="Gramene" id="TraesLAC7A03G03766990.1">
    <property type="protein sequence ID" value="TraesLAC7A03G03766990.1"/>
    <property type="gene ID" value="TraesLAC7A03G03766990"/>
</dbReference>
<organism evidence="2">
    <name type="scientific">Triticum aestivum</name>
    <name type="common">Wheat</name>
    <dbReference type="NCBI Taxonomy" id="4565"/>
    <lineage>
        <taxon>Eukaryota</taxon>
        <taxon>Viridiplantae</taxon>
        <taxon>Streptophyta</taxon>
        <taxon>Embryophyta</taxon>
        <taxon>Tracheophyta</taxon>
        <taxon>Spermatophyta</taxon>
        <taxon>Magnoliopsida</taxon>
        <taxon>Liliopsida</taxon>
        <taxon>Poales</taxon>
        <taxon>Poaceae</taxon>
        <taxon>BOP clade</taxon>
        <taxon>Pooideae</taxon>
        <taxon>Triticodae</taxon>
        <taxon>Triticeae</taxon>
        <taxon>Triticinae</taxon>
        <taxon>Triticum</taxon>
    </lineage>
</organism>
<name>A0A3B6R845_WHEAT</name>
<sequence length="394" mass="43529">MPQLPDELVEEVFLRLPPDEPAALVRASLASKPWLALLTGPAFRGRYREFHGAPPMLGFLYSRLDGSGAPRLVSTSKFCARIPDFTEPTHQRFDARDCRHGRVLLGNNDYCTPVLLVWDPMTGCTRELDGSCLPDSFELAVLCAVSGCDHRACHAAPFRVVCVGLNYSEEGECVAVACVSSPDTGDWSKPCPDFWSEWDERCPGLDLVAAADAFMRPMPSVLVNGALHFLLGYENDNARVGILKYSLSSDSLSLIDAPLVESVVFHDPMLMAMKDGTLGFAHLDRLILYVWSRKIDSDGGASWARGTVVHLKCLLPMEDPKSEPILIGSVEGGDIIFVNTDLGVYQIDLKTLECKELMKGRNFYSLIPYMSFYNPPERVIPGDAARRECTVEYA</sequence>
<dbReference type="EnsemblPlants" id="TraesCS7A02G049900.1">
    <property type="protein sequence ID" value="TraesCS7A02G049900.1"/>
    <property type="gene ID" value="TraesCS7A02G049900"/>
</dbReference>
<dbReference type="OMA" id="RECTVEY"/>